<comment type="catalytic activity">
    <reaction evidence="7">
        <text>L-cysteinyl-[protein] + hexadecanoyl-CoA = S-hexadecanoyl-L-cysteinyl-[protein] + CoA</text>
        <dbReference type="Rhea" id="RHEA:36683"/>
        <dbReference type="Rhea" id="RHEA-COMP:10131"/>
        <dbReference type="Rhea" id="RHEA-COMP:11032"/>
        <dbReference type="ChEBI" id="CHEBI:29950"/>
        <dbReference type="ChEBI" id="CHEBI:57287"/>
        <dbReference type="ChEBI" id="CHEBI:57379"/>
        <dbReference type="ChEBI" id="CHEBI:74151"/>
        <dbReference type="EC" id="2.3.1.225"/>
    </reaction>
</comment>
<evidence type="ECO:0000259" key="9">
    <source>
        <dbReference type="Pfam" id="PF01529"/>
    </source>
</evidence>
<reference evidence="10" key="1">
    <citation type="submission" date="2021-01" db="EMBL/GenBank/DDBJ databases">
        <authorList>
            <person name="Corre E."/>
            <person name="Pelletier E."/>
            <person name="Niang G."/>
            <person name="Scheremetjew M."/>
            <person name="Finn R."/>
            <person name="Kale V."/>
            <person name="Holt S."/>
            <person name="Cochrane G."/>
            <person name="Meng A."/>
            <person name="Brown T."/>
            <person name="Cohen L."/>
        </authorList>
    </citation>
    <scope>NUCLEOTIDE SEQUENCE</scope>
    <source>
        <strain evidence="10">Isolate 1302-5</strain>
    </source>
</reference>
<keyword evidence="2 7" id="KW-0808">Transferase</keyword>
<dbReference type="GO" id="GO:0005783">
    <property type="term" value="C:endoplasmic reticulum"/>
    <property type="evidence" value="ECO:0007669"/>
    <property type="project" value="TreeGrafter"/>
</dbReference>
<accession>A0A7S4MTU8</accession>
<organism evidence="10">
    <name type="scientific">Odontella aurita</name>
    <dbReference type="NCBI Taxonomy" id="265563"/>
    <lineage>
        <taxon>Eukaryota</taxon>
        <taxon>Sar</taxon>
        <taxon>Stramenopiles</taxon>
        <taxon>Ochrophyta</taxon>
        <taxon>Bacillariophyta</taxon>
        <taxon>Mediophyceae</taxon>
        <taxon>Biddulphiophycidae</taxon>
        <taxon>Eupodiscales</taxon>
        <taxon>Odontellaceae</taxon>
        <taxon>Odontella</taxon>
    </lineage>
</organism>
<dbReference type="PROSITE" id="PS50216">
    <property type="entry name" value="DHHC"/>
    <property type="match status" value="1"/>
</dbReference>
<comment type="similarity">
    <text evidence="7">Belongs to the DHHC palmitoyltransferase family.</text>
</comment>
<evidence type="ECO:0000256" key="1">
    <source>
        <dbReference type="ARBA" id="ARBA00004141"/>
    </source>
</evidence>
<dbReference type="EMBL" id="HBKQ01024564">
    <property type="protein sequence ID" value="CAE2242618.1"/>
    <property type="molecule type" value="Transcribed_RNA"/>
</dbReference>
<evidence type="ECO:0000256" key="7">
    <source>
        <dbReference type="RuleBase" id="RU079119"/>
    </source>
</evidence>
<dbReference type="PANTHER" id="PTHR22883">
    <property type="entry name" value="ZINC FINGER DHHC DOMAIN CONTAINING PROTEIN"/>
    <property type="match status" value="1"/>
</dbReference>
<keyword evidence="3 7" id="KW-0812">Transmembrane</keyword>
<dbReference type="GO" id="GO:0019706">
    <property type="term" value="F:protein-cysteine S-palmitoyltransferase activity"/>
    <property type="evidence" value="ECO:0007669"/>
    <property type="project" value="UniProtKB-EC"/>
</dbReference>
<dbReference type="InterPro" id="IPR001594">
    <property type="entry name" value="Palmitoyltrfase_DHHC"/>
</dbReference>
<dbReference type="PANTHER" id="PTHR22883:SF445">
    <property type="entry name" value="PALMITOYLTRANSFERASE"/>
    <property type="match status" value="1"/>
</dbReference>
<dbReference type="EC" id="2.3.1.225" evidence="7"/>
<evidence type="ECO:0000256" key="4">
    <source>
        <dbReference type="ARBA" id="ARBA00022989"/>
    </source>
</evidence>
<feature type="transmembrane region" description="Helical" evidence="7">
    <location>
        <begin position="254"/>
        <end position="280"/>
    </location>
</feature>
<comment type="subcellular location">
    <subcellularLocation>
        <location evidence="1">Membrane</location>
        <topology evidence="1">Multi-pass membrane protein</topology>
    </subcellularLocation>
</comment>
<evidence type="ECO:0000256" key="5">
    <source>
        <dbReference type="ARBA" id="ARBA00023136"/>
    </source>
</evidence>
<feature type="transmembrane region" description="Helical" evidence="7">
    <location>
        <begin position="6"/>
        <end position="24"/>
    </location>
</feature>
<dbReference type="GO" id="GO:0006612">
    <property type="term" value="P:protein targeting to membrane"/>
    <property type="evidence" value="ECO:0007669"/>
    <property type="project" value="TreeGrafter"/>
</dbReference>
<protein>
    <recommendedName>
        <fullName evidence="7">Palmitoyltransferase</fullName>
        <ecNumber evidence="7">2.3.1.225</ecNumber>
    </recommendedName>
</protein>
<comment type="domain">
    <text evidence="7">The DHHC domain is required for palmitoyltransferase activity.</text>
</comment>
<name>A0A7S4MTU8_9STRA</name>
<gene>
    <name evidence="10" type="ORF">OAUR00152_LOCUS16767</name>
</gene>
<feature type="region of interest" description="Disordered" evidence="8">
    <location>
        <begin position="417"/>
        <end position="441"/>
    </location>
</feature>
<dbReference type="AlphaFoldDB" id="A0A7S4MTU8"/>
<feature type="transmembrane region" description="Helical" evidence="7">
    <location>
        <begin position="62"/>
        <end position="82"/>
    </location>
</feature>
<keyword evidence="5 7" id="KW-0472">Membrane</keyword>
<evidence type="ECO:0000256" key="8">
    <source>
        <dbReference type="SAM" id="MobiDB-lite"/>
    </source>
</evidence>
<dbReference type="InterPro" id="IPR039859">
    <property type="entry name" value="PFA4/ZDH16/20/ERF2-like"/>
</dbReference>
<evidence type="ECO:0000256" key="3">
    <source>
        <dbReference type="ARBA" id="ARBA00022692"/>
    </source>
</evidence>
<dbReference type="Pfam" id="PF01529">
    <property type="entry name" value="DHHC"/>
    <property type="match status" value="1"/>
</dbReference>
<feature type="transmembrane region" description="Helical" evidence="7">
    <location>
        <begin position="192"/>
        <end position="215"/>
    </location>
</feature>
<keyword evidence="6 7" id="KW-0012">Acyltransferase</keyword>
<feature type="domain" description="Palmitoyltransferase DHHC" evidence="9">
    <location>
        <begin position="146"/>
        <end position="294"/>
    </location>
</feature>
<evidence type="ECO:0000256" key="2">
    <source>
        <dbReference type="ARBA" id="ARBA00022679"/>
    </source>
</evidence>
<sequence>MNLTVWLTLYLSGFAFFTYACIVADPDKSPVAKLLTQTLPGYALSGLRRLAGPKVASSFESVAEMGLVIVYLLIVLGCWSIIFTHAYDLITSSTHVSDGHKYSGYMVFVACMGSWRYASRASPGIVTARTLVRYDNYPYDDLLFPRDRICPTVKIRKLARSKYDWVTNQHIPRFDHFCGWINNAVGEENYRWFLLFLAVHVGMCFYGSIVCYWLFVGEIIDGDLLNATFFVVETGEEVKASKMVVVQFLLARHFYLSACFICMVVMGVALTLFLGFHLYLSARGMTTNEYYKWKQVIRWHKSAKRRYEEAKKEGLVTERQTQGEGKAVSSATISDDVDVGCVGPAGTSVAGDAKAASTQTGANGDRGKEGDDDDDSAILDPGPFPKNIYDRGIRENFGEIIYPRSLREDATSRWRSHLRKGGVKPSRVEPDLAVLNKPKAT</sequence>
<proteinExistence type="inferred from homology"/>
<evidence type="ECO:0000313" key="10">
    <source>
        <dbReference type="EMBL" id="CAE2242618.1"/>
    </source>
</evidence>
<feature type="region of interest" description="Disordered" evidence="8">
    <location>
        <begin position="348"/>
        <end position="386"/>
    </location>
</feature>
<keyword evidence="4 7" id="KW-1133">Transmembrane helix</keyword>
<evidence type="ECO:0000256" key="6">
    <source>
        <dbReference type="ARBA" id="ARBA00023315"/>
    </source>
</evidence>
<dbReference type="GO" id="GO:0005794">
    <property type="term" value="C:Golgi apparatus"/>
    <property type="evidence" value="ECO:0007669"/>
    <property type="project" value="TreeGrafter"/>
</dbReference>
<dbReference type="GO" id="GO:0016020">
    <property type="term" value="C:membrane"/>
    <property type="evidence" value="ECO:0007669"/>
    <property type="project" value="UniProtKB-SubCell"/>
</dbReference>